<accession>A0AAJ0H0L0</accession>
<dbReference type="AlphaFoldDB" id="A0AAJ0H0L0"/>
<reference evidence="4" key="1">
    <citation type="journal article" date="2023" name="Mol. Phylogenet. Evol.">
        <title>Genome-scale phylogeny and comparative genomics of the fungal order Sordariales.</title>
        <authorList>
            <person name="Hensen N."/>
            <person name="Bonometti L."/>
            <person name="Westerberg I."/>
            <person name="Brannstrom I.O."/>
            <person name="Guillou S."/>
            <person name="Cros-Aarteil S."/>
            <person name="Calhoun S."/>
            <person name="Haridas S."/>
            <person name="Kuo A."/>
            <person name="Mondo S."/>
            <person name="Pangilinan J."/>
            <person name="Riley R."/>
            <person name="LaButti K."/>
            <person name="Andreopoulos B."/>
            <person name="Lipzen A."/>
            <person name="Chen C."/>
            <person name="Yan M."/>
            <person name="Daum C."/>
            <person name="Ng V."/>
            <person name="Clum A."/>
            <person name="Steindorff A."/>
            <person name="Ohm R.A."/>
            <person name="Martin F."/>
            <person name="Silar P."/>
            <person name="Natvig D.O."/>
            <person name="Lalanne C."/>
            <person name="Gautier V."/>
            <person name="Ament-Velasquez S.L."/>
            <person name="Kruys A."/>
            <person name="Hutchinson M.I."/>
            <person name="Powell A.J."/>
            <person name="Barry K."/>
            <person name="Miller A.N."/>
            <person name="Grigoriev I.V."/>
            <person name="Debuchy R."/>
            <person name="Gladieux P."/>
            <person name="Hiltunen Thoren M."/>
            <person name="Johannesson H."/>
        </authorList>
    </citation>
    <scope>NUCLEOTIDE SEQUENCE</scope>
    <source>
        <strain evidence="4">CBS 333.67</strain>
    </source>
</reference>
<evidence type="ECO:0000313" key="5">
    <source>
        <dbReference type="Proteomes" id="UP001273166"/>
    </source>
</evidence>
<dbReference type="PANTHER" id="PTHR46652:SF3">
    <property type="entry name" value="LEUCINE-RICH REPEAT-CONTAINING PROTEIN 9"/>
    <property type="match status" value="1"/>
</dbReference>
<dbReference type="EMBL" id="JAUDZG010000001">
    <property type="protein sequence ID" value="KAK3309638.1"/>
    <property type="molecule type" value="Genomic_DNA"/>
</dbReference>
<keyword evidence="1" id="KW-0433">Leucine-rich repeat</keyword>
<evidence type="ECO:0000256" key="2">
    <source>
        <dbReference type="ARBA" id="ARBA00022737"/>
    </source>
</evidence>
<gene>
    <name evidence="4" type="ORF">B0T15DRAFT_516029</name>
</gene>
<dbReference type="InterPro" id="IPR003591">
    <property type="entry name" value="Leu-rich_rpt_typical-subtyp"/>
</dbReference>
<evidence type="ECO:0008006" key="6">
    <source>
        <dbReference type="Google" id="ProtNLM"/>
    </source>
</evidence>
<reference evidence="4" key="2">
    <citation type="submission" date="2023-06" db="EMBL/GenBank/DDBJ databases">
        <authorList>
            <consortium name="Lawrence Berkeley National Laboratory"/>
            <person name="Mondo S.J."/>
            <person name="Hensen N."/>
            <person name="Bonometti L."/>
            <person name="Westerberg I."/>
            <person name="Brannstrom I.O."/>
            <person name="Guillou S."/>
            <person name="Cros-Aarteil S."/>
            <person name="Calhoun S."/>
            <person name="Haridas S."/>
            <person name="Kuo A."/>
            <person name="Pangilinan J."/>
            <person name="Riley R."/>
            <person name="Labutti K."/>
            <person name="Andreopoulos B."/>
            <person name="Lipzen A."/>
            <person name="Chen C."/>
            <person name="Yanf M."/>
            <person name="Daum C."/>
            <person name="Ng V."/>
            <person name="Clum A."/>
            <person name="Steindorff A."/>
            <person name="Ohm R."/>
            <person name="Martin F."/>
            <person name="Silar P."/>
            <person name="Natvig D."/>
            <person name="Lalanne C."/>
            <person name="Gautier V."/>
            <person name="Ament-Velasquez S.L."/>
            <person name="Kruys A."/>
            <person name="Hutchinson M.I."/>
            <person name="Powell A.J."/>
            <person name="Barry K."/>
            <person name="Miller A.N."/>
            <person name="Grigoriev I.V."/>
            <person name="Debuchy R."/>
            <person name="Gladieux P."/>
            <person name="Thoren M.H."/>
            <person name="Johannesson H."/>
        </authorList>
    </citation>
    <scope>NUCLEOTIDE SEQUENCE</scope>
    <source>
        <strain evidence="4">CBS 333.67</strain>
    </source>
</reference>
<keyword evidence="2" id="KW-0677">Repeat</keyword>
<comment type="caution">
    <text evidence="4">The sequence shown here is derived from an EMBL/GenBank/DDBJ whole genome shotgun (WGS) entry which is preliminary data.</text>
</comment>
<dbReference type="SMART" id="SM00365">
    <property type="entry name" value="LRR_SD22"/>
    <property type="match status" value="9"/>
</dbReference>
<dbReference type="GeneID" id="87887062"/>
<dbReference type="InterPro" id="IPR032675">
    <property type="entry name" value="LRR_dom_sf"/>
</dbReference>
<evidence type="ECO:0000256" key="1">
    <source>
        <dbReference type="ARBA" id="ARBA00022614"/>
    </source>
</evidence>
<organism evidence="4 5">
    <name type="scientific">Chaetomium strumarium</name>
    <dbReference type="NCBI Taxonomy" id="1170767"/>
    <lineage>
        <taxon>Eukaryota</taxon>
        <taxon>Fungi</taxon>
        <taxon>Dikarya</taxon>
        <taxon>Ascomycota</taxon>
        <taxon>Pezizomycotina</taxon>
        <taxon>Sordariomycetes</taxon>
        <taxon>Sordariomycetidae</taxon>
        <taxon>Sordariales</taxon>
        <taxon>Chaetomiaceae</taxon>
        <taxon>Chaetomium</taxon>
    </lineage>
</organism>
<feature type="region of interest" description="Disordered" evidence="3">
    <location>
        <begin position="1"/>
        <end position="46"/>
    </location>
</feature>
<dbReference type="SUPFAM" id="SSF52058">
    <property type="entry name" value="L domain-like"/>
    <property type="match status" value="1"/>
</dbReference>
<dbReference type="SMART" id="SM00364">
    <property type="entry name" value="LRR_BAC"/>
    <property type="match status" value="4"/>
</dbReference>
<dbReference type="FunFam" id="3.80.10.10:FF:001078">
    <property type="entry name" value="Protein phosphatase PP1 regulatory subunit sds22"/>
    <property type="match status" value="1"/>
</dbReference>
<protein>
    <recommendedName>
        <fullName evidence="6">Protein phosphatase 1 regulatory subunit 7</fullName>
    </recommendedName>
</protein>
<dbReference type="Pfam" id="PF13855">
    <property type="entry name" value="LRR_8"/>
    <property type="match status" value="1"/>
</dbReference>
<dbReference type="InterPro" id="IPR025875">
    <property type="entry name" value="Leu-rich_rpt_4"/>
</dbReference>
<evidence type="ECO:0000313" key="4">
    <source>
        <dbReference type="EMBL" id="KAK3309638.1"/>
    </source>
</evidence>
<name>A0AAJ0H0L0_9PEZI</name>
<dbReference type="SMART" id="SM00369">
    <property type="entry name" value="LRR_TYP"/>
    <property type="match status" value="6"/>
</dbReference>
<dbReference type="InterPro" id="IPR001611">
    <property type="entry name" value="Leu-rich_rpt"/>
</dbReference>
<sequence length="384" mass="42779">MPAPLEEGQEGSRSPGNHIELADDNSSVRHDGEASPGLRNSKGWDGKLRVPKNAVLANPEALSDPEYSDEDNVIPGEEVAADEDLLEDEASDTEDINCTQSRVKSIPALRLERFKKVASISLRQNLIQEIEGLSCTADSLHELDLYDNLISHVRGLDDLVNLTSLDLSYNKIKHIKHVSHLSNLTHLYFISNKISKIDGLAGLTKLRMLELGCNRIRELQNLESLTSLEELYVGTNKITSLSGLSGLSNLRVLSAQSNRIRDLSPLKDVPQLEELYITHNALESLEGLVHNTRLRVLDVSNNRVGSLRGLGPLAELEEFYASYNQVSDFAEMERELGDKRALTEVYFEGNPLQLRAPALYRNKVRLALPQVKKIDADFVQGNPW</sequence>
<dbReference type="RefSeq" id="XP_062725418.1">
    <property type="nucleotide sequence ID" value="XM_062868233.1"/>
</dbReference>
<dbReference type="InterPro" id="IPR050836">
    <property type="entry name" value="SDS22/Internalin_LRR"/>
</dbReference>
<dbReference type="Pfam" id="PF12799">
    <property type="entry name" value="LRR_4"/>
    <property type="match status" value="2"/>
</dbReference>
<evidence type="ECO:0000256" key="3">
    <source>
        <dbReference type="SAM" id="MobiDB-lite"/>
    </source>
</evidence>
<dbReference type="PANTHER" id="PTHR46652">
    <property type="entry name" value="LEUCINE-RICH REPEAT AND IQ DOMAIN-CONTAINING PROTEIN 1-RELATED"/>
    <property type="match status" value="1"/>
</dbReference>
<dbReference type="Proteomes" id="UP001273166">
    <property type="component" value="Unassembled WGS sequence"/>
</dbReference>
<dbReference type="PROSITE" id="PS51450">
    <property type="entry name" value="LRR"/>
    <property type="match status" value="8"/>
</dbReference>
<dbReference type="Gene3D" id="3.80.10.10">
    <property type="entry name" value="Ribonuclease Inhibitor"/>
    <property type="match status" value="2"/>
</dbReference>
<keyword evidence="5" id="KW-1185">Reference proteome</keyword>
<proteinExistence type="predicted"/>